<name>A0A6A8M7H5_9FIRM</name>
<gene>
    <name evidence="3" type="ORF">FYJ66_04055</name>
</gene>
<feature type="region of interest" description="Disordered" evidence="1">
    <location>
        <begin position="44"/>
        <end position="72"/>
    </location>
</feature>
<dbReference type="AlphaFoldDB" id="A0A6A8M7H5"/>
<organism evidence="3">
    <name type="scientific">Baileyella intestinalis</name>
    <dbReference type="NCBI Taxonomy" id="2606709"/>
    <lineage>
        <taxon>Bacteria</taxon>
        <taxon>Bacillati</taxon>
        <taxon>Bacillota</taxon>
        <taxon>Clostridia</taxon>
        <taxon>Peptostreptococcales</taxon>
        <taxon>Anaerovoracaceae</taxon>
        <taxon>Baileyella</taxon>
    </lineage>
</organism>
<keyword evidence="2" id="KW-1133">Transmembrane helix</keyword>
<proteinExistence type="predicted"/>
<reference evidence="3" key="1">
    <citation type="submission" date="2019-09" db="EMBL/GenBank/DDBJ databases">
        <title>In-depth cultivation of the pig gut microbiome towards novel bacterial diversity and tailored functional studies.</title>
        <authorList>
            <person name="Wylensek D."/>
            <person name="Hitch T.C.A."/>
            <person name="Clavel T."/>
        </authorList>
    </citation>
    <scope>NUCLEOTIDE SEQUENCE</scope>
    <source>
        <strain evidence="3">RF-744-FAT-WT-3</strain>
    </source>
</reference>
<keyword evidence="2" id="KW-0812">Transmembrane</keyword>
<comment type="caution">
    <text evidence="3">The sequence shown here is derived from an EMBL/GenBank/DDBJ whole genome shotgun (WGS) entry which is preliminary data.</text>
</comment>
<protein>
    <recommendedName>
        <fullName evidence="4">X-X-X-Leu-X-X-Gly heptad repeats</fullName>
    </recommendedName>
</protein>
<evidence type="ECO:0000256" key="2">
    <source>
        <dbReference type="SAM" id="Phobius"/>
    </source>
</evidence>
<evidence type="ECO:0000256" key="1">
    <source>
        <dbReference type="SAM" id="MobiDB-lite"/>
    </source>
</evidence>
<feature type="compositionally biased region" description="Polar residues" evidence="1">
    <location>
        <begin position="51"/>
        <end position="71"/>
    </location>
</feature>
<evidence type="ECO:0008006" key="4">
    <source>
        <dbReference type="Google" id="ProtNLM"/>
    </source>
</evidence>
<dbReference type="NCBIfam" id="TIGR03057">
    <property type="entry name" value="xxxLxxG_by_4"/>
    <property type="match status" value="1"/>
</dbReference>
<sequence>MKRKIERKGADRKISVAGKIGATTLAVAMIATSFVGAAGAGTYAASKNDKSSSQAANTGSYSDVFSPNSTSQKDKSETVYAVLDAEGNKEKVVVNEWLTNKNGAKEISDTSDLKDIKNTSGNQKFTKDGDKVTWKADGSDIHYQGTTGKQLPVDVAVSYYLNGEQVSAKDIAGKSGDVEIHFDYKVNRSELADGSSVTKPYTMASAVMLDNSHFTNVTVDNGKVVNDGNTSMCIGIAFPGLAGNLGLGATGVSIPDSVVIKAHTDKFQIDGTYTAAMSGVMSDIDTSATGNVESKVSQLESGLDQLVSASDKLMSGTDQLKAGIDQLNAGAGTLKNGTQELALGADQLDKSVKASGNDLSSQIQVLTPDQINAYGAQAQAVAEADKDEKIDAGAQQVTDGIMNSAVKETAYQSAYNSVVGVLVQNAGATSIGQLPADAQKKITTAANDAATEAAKEASENTTVSGGIKAGVKTAMTQTAGAAANKATVTTATTFNEKTKVAAQKLNASMSALSQGTGKLNAGASKLNSGAGDLYTGTNKLTAGAATLDSGMAQFNKEGIHKMADTLNGSQLLTIGKRIKAAADADRIEYLIGGKSAGMSGESKIIYKTAEVK</sequence>
<dbReference type="InterPro" id="IPR023908">
    <property type="entry name" value="xxxLxxG_rpt"/>
</dbReference>
<feature type="transmembrane region" description="Helical" evidence="2">
    <location>
        <begin position="20"/>
        <end position="44"/>
    </location>
</feature>
<evidence type="ECO:0000313" key="3">
    <source>
        <dbReference type="EMBL" id="MST68763.1"/>
    </source>
</evidence>
<accession>A0A6A8M7H5</accession>
<dbReference type="EMBL" id="VUNB01000003">
    <property type="protein sequence ID" value="MST68763.1"/>
    <property type="molecule type" value="Genomic_DNA"/>
</dbReference>
<dbReference type="RefSeq" id="WP_154572235.1">
    <property type="nucleotide sequence ID" value="NZ_VUNB01000003.1"/>
</dbReference>
<keyword evidence="2" id="KW-0472">Membrane</keyword>